<accession>A0A8H7Z7H7</accession>
<organism evidence="1 2">
    <name type="scientific">Ajellomyces capsulatus</name>
    <name type="common">Darling's disease fungus</name>
    <name type="synonym">Histoplasma capsulatum</name>
    <dbReference type="NCBI Taxonomy" id="5037"/>
    <lineage>
        <taxon>Eukaryota</taxon>
        <taxon>Fungi</taxon>
        <taxon>Dikarya</taxon>
        <taxon>Ascomycota</taxon>
        <taxon>Pezizomycotina</taxon>
        <taxon>Eurotiomycetes</taxon>
        <taxon>Eurotiomycetidae</taxon>
        <taxon>Onygenales</taxon>
        <taxon>Ajellomycetaceae</taxon>
        <taxon>Histoplasma</taxon>
    </lineage>
</organism>
<comment type="caution">
    <text evidence="1">The sequence shown here is derived from an EMBL/GenBank/DDBJ whole genome shotgun (WGS) entry which is preliminary data.</text>
</comment>
<dbReference type="AlphaFoldDB" id="A0A8H7Z7H7"/>
<evidence type="ECO:0000313" key="1">
    <source>
        <dbReference type="EMBL" id="KAG5303986.1"/>
    </source>
</evidence>
<gene>
    <name evidence="1" type="ORF">I7I52_02163</name>
</gene>
<sequence length="66" mass="7692">MVVGFFLRFEIRHLHSSSFNTRISNFKDFGFSLRKGGRQKTYAFLRLHPLIPPCLKCANSNIDTFL</sequence>
<proteinExistence type="predicted"/>
<protein>
    <submittedName>
        <fullName evidence="1">Uncharacterized protein</fullName>
    </submittedName>
</protein>
<evidence type="ECO:0000313" key="2">
    <source>
        <dbReference type="Proteomes" id="UP000670092"/>
    </source>
</evidence>
<reference evidence="1 2" key="1">
    <citation type="submission" date="2021-01" db="EMBL/GenBank/DDBJ databases">
        <title>Chromosome-level genome assembly of a human fungal pathogen reveals clustering of transcriptionally co-regulated genes.</title>
        <authorList>
            <person name="Voorhies M."/>
            <person name="Cohen S."/>
            <person name="Shea T.P."/>
            <person name="Petrus S."/>
            <person name="Munoz J.F."/>
            <person name="Poplawski S."/>
            <person name="Goldman W.E."/>
            <person name="Michael T."/>
            <person name="Cuomo C.A."/>
            <person name="Sil A."/>
            <person name="Beyhan S."/>
        </authorList>
    </citation>
    <scope>NUCLEOTIDE SEQUENCE [LARGE SCALE GENOMIC DNA]</scope>
    <source>
        <strain evidence="1 2">G184AR</strain>
    </source>
</reference>
<name>A0A8H7Z7H7_AJECA</name>
<dbReference type="Proteomes" id="UP000670092">
    <property type="component" value="Unassembled WGS sequence"/>
</dbReference>
<dbReference type="EMBL" id="JAEVHI010000001">
    <property type="protein sequence ID" value="KAG5303986.1"/>
    <property type="molecule type" value="Genomic_DNA"/>
</dbReference>
<dbReference type="VEuPathDB" id="FungiDB:I7I52_02163"/>